<evidence type="ECO:0000313" key="2">
    <source>
        <dbReference type="EMBL" id="PMR72864.1"/>
    </source>
</evidence>
<dbReference type="OrthoDB" id="5865007at2"/>
<reference evidence="2 3" key="1">
    <citation type="submission" date="2018-01" db="EMBL/GenBank/DDBJ databases">
        <title>Halomonas endophytica sp. nov., isolated from storage liquid in the stems of Populus euphratica.</title>
        <authorList>
            <person name="Chen C."/>
        </authorList>
    </citation>
    <scope>NUCLEOTIDE SEQUENCE [LARGE SCALE GENOMIC DNA]</scope>
    <source>
        <strain evidence="2 3">MC28</strain>
    </source>
</reference>
<dbReference type="InterPro" id="IPR023214">
    <property type="entry name" value="HAD_sf"/>
</dbReference>
<comment type="caution">
    <text evidence="2">The sequence shown here is derived from an EMBL/GenBank/DDBJ whole genome shotgun (WGS) entry which is preliminary data.</text>
</comment>
<dbReference type="CDD" id="cd02588">
    <property type="entry name" value="HAD_L2-DEX"/>
    <property type="match status" value="1"/>
</dbReference>
<dbReference type="GO" id="GO:0019120">
    <property type="term" value="F:hydrolase activity, acting on acid halide bonds, in C-halide compounds"/>
    <property type="evidence" value="ECO:0007669"/>
    <property type="project" value="InterPro"/>
</dbReference>
<dbReference type="InterPro" id="IPR051540">
    <property type="entry name" value="S-2-haloacid_dehalogenase"/>
</dbReference>
<dbReference type="AlphaFoldDB" id="A0A2N7TXE8"/>
<keyword evidence="3" id="KW-1185">Reference proteome</keyword>
<proteinExistence type="predicted"/>
<gene>
    <name evidence="2" type="ORF">C1H69_19685</name>
</gene>
<dbReference type="Proteomes" id="UP000235803">
    <property type="component" value="Unassembled WGS sequence"/>
</dbReference>
<dbReference type="InterPro" id="IPR006328">
    <property type="entry name" value="2-HAD"/>
</dbReference>
<evidence type="ECO:0000313" key="3">
    <source>
        <dbReference type="Proteomes" id="UP000235803"/>
    </source>
</evidence>
<dbReference type="Pfam" id="PF00702">
    <property type="entry name" value="Hydrolase"/>
    <property type="match status" value="1"/>
</dbReference>
<dbReference type="NCBIfam" id="TIGR01493">
    <property type="entry name" value="HAD-SF-IA-v2"/>
    <property type="match status" value="1"/>
</dbReference>
<dbReference type="SUPFAM" id="SSF56784">
    <property type="entry name" value="HAD-like"/>
    <property type="match status" value="1"/>
</dbReference>
<dbReference type="InterPro" id="IPR006439">
    <property type="entry name" value="HAD-SF_hydro_IA"/>
</dbReference>
<keyword evidence="1" id="KW-0378">Hydrolase</keyword>
<dbReference type="Gene3D" id="1.10.150.750">
    <property type="match status" value="1"/>
</dbReference>
<name>A0A2N7TXE8_9GAMM</name>
<dbReference type="RefSeq" id="WP_102655086.1">
    <property type="nucleotide sequence ID" value="NZ_PNRF01000041.1"/>
</dbReference>
<sequence>MSLSPQQIADVRCLAFDVFGTVVDWRSSVIHEGEALGKARGLEVDWAAFADAWRAGYAPSMHRVRQGRLSWTSLDQLHRMTLDRLIQEFGITGLTEADKAHFNRVWHRLQPWEDAVTGMERLRERFILTTLSNGNMALLVNMAKHAGLPWDCILSAELARHYKRDPEVYRMAARLLDLSPQQIMLVAAHQDDLQAAHREGFHTAFVMRPLEHGPDAEPDLSIDPAFDYVASDFHDLADQLLGRRGNP</sequence>
<evidence type="ECO:0000256" key="1">
    <source>
        <dbReference type="ARBA" id="ARBA00022801"/>
    </source>
</evidence>
<dbReference type="PRINTS" id="PR00413">
    <property type="entry name" value="HADHALOGNASE"/>
</dbReference>
<dbReference type="NCBIfam" id="TIGR01428">
    <property type="entry name" value="HAD_type_II"/>
    <property type="match status" value="1"/>
</dbReference>
<protein>
    <submittedName>
        <fullName evidence="2">Haloacid dehalogenase type II</fullName>
    </submittedName>
</protein>
<dbReference type="Gene3D" id="3.40.50.1000">
    <property type="entry name" value="HAD superfamily/HAD-like"/>
    <property type="match status" value="1"/>
</dbReference>
<dbReference type="PANTHER" id="PTHR43316:SF3">
    <property type="entry name" value="HALOACID DEHALOGENASE, TYPE II (AFU_ORTHOLOGUE AFUA_2G07750)-RELATED"/>
    <property type="match status" value="1"/>
</dbReference>
<dbReference type="EMBL" id="PNRF01000041">
    <property type="protein sequence ID" value="PMR72864.1"/>
    <property type="molecule type" value="Genomic_DNA"/>
</dbReference>
<dbReference type="PANTHER" id="PTHR43316">
    <property type="entry name" value="HYDROLASE, HALOACID DELAHOGENASE-RELATED"/>
    <property type="match status" value="1"/>
</dbReference>
<dbReference type="InterPro" id="IPR036412">
    <property type="entry name" value="HAD-like_sf"/>
</dbReference>
<organism evidence="2 3">
    <name type="scientific">Billgrantia endophytica</name>
    <dbReference type="NCBI Taxonomy" id="2033802"/>
    <lineage>
        <taxon>Bacteria</taxon>
        <taxon>Pseudomonadati</taxon>
        <taxon>Pseudomonadota</taxon>
        <taxon>Gammaproteobacteria</taxon>
        <taxon>Oceanospirillales</taxon>
        <taxon>Halomonadaceae</taxon>
        <taxon>Billgrantia</taxon>
    </lineage>
</organism>
<accession>A0A2N7TXE8</accession>